<evidence type="ECO:0000256" key="1">
    <source>
        <dbReference type="SAM" id="Phobius"/>
    </source>
</evidence>
<protein>
    <recommendedName>
        <fullName evidence="2">DUF7575 domain-containing protein</fullName>
    </recommendedName>
</protein>
<feature type="transmembrane region" description="Helical" evidence="1">
    <location>
        <begin position="74"/>
        <end position="93"/>
    </location>
</feature>
<organism evidence="3 4">
    <name type="scientific">Halorhabdus tiamatea SARL4B</name>
    <dbReference type="NCBI Taxonomy" id="1033806"/>
    <lineage>
        <taxon>Archaea</taxon>
        <taxon>Methanobacteriati</taxon>
        <taxon>Methanobacteriota</taxon>
        <taxon>Stenosarchaea group</taxon>
        <taxon>Halobacteria</taxon>
        <taxon>Halobacteriales</taxon>
        <taxon>Haloarculaceae</taxon>
        <taxon>Halorhabdus</taxon>
    </lineage>
</organism>
<name>S6D859_9EURY</name>
<dbReference type="GeneID" id="23800339"/>
<dbReference type="RefSeq" id="WP_020936120.1">
    <property type="nucleotide sequence ID" value="NC_021921.1"/>
</dbReference>
<evidence type="ECO:0000259" key="2">
    <source>
        <dbReference type="Pfam" id="PF24460"/>
    </source>
</evidence>
<keyword evidence="1" id="KW-0812">Transmembrane</keyword>
<dbReference type="AlphaFoldDB" id="S6D859"/>
<keyword evidence="1" id="KW-1133">Transmembrane helix</keyword>
<dbReference type="KEGG" id="hti:HTIA_1103"/>
<sequence length="146" mass="16406">MTETASAKRPWVAIVLSVVFPGLGHVYLREWLRTGLWLVLLFATAWLVIPPDLIPQETSYEAIMQASRNLPRDASFLILGLRVLNVIDAYVLARQTTRTDPVESGRQCPECGHDLSEADDDLTFCPWCATELESVEEAEADSRFKL</sequence>
<evidence type="ECO:0000313" key="4">
    <source>
        <dbReference type="Proteomes" id="UP000015381"/>
    </source>
</evidence>
<dbReference type="HOGENOM" id="CLU_143268_0_0_2"/>
<keyword evidence="4" id="KW-1185">Reference proteome</keyword>
<proteinExistence type="predicted"/>
<keyword evidence="1" id="KW-0472">Membrane</keyword>
<feature type="transmembrane region" description="Helical" evidence="1">
    <location>
        <begin position="12"/>
        <end position="28"/>
    </location>
</feature>
<feature type="domain" description="DUF7575" evidence="2">
    <location>
        <begin position="104"/>
        <end position="133"/>
    </location>
</feature>
<reference evidence="3 4" key="1">
    <citation type="journal article" date="2014" name="Environ. Microbiol.">
        <title>Halorhabdus tiamatea: proteogenomics and glycosidase activity measurements identify the first cultivated euryarchaeon from a deep-sea anoxic brine lake as potential polysaccharide degrader.</title>
        <authorList>
            <person name="Werner J."/>
            <person name="Ferrer M."/>
            <person name="Michel G."/>
            <person name="Mann A.J."/>
            <person name="Huang S."/>
            <person name="Juarez S."/>
            <person name="Ciordia S."/>
            <person name="Albar J.P."/>
            <person name="Alcaide M."/>
            <person name="La Cono V."/>
            <person name="Yakimov M.M."/>
            <person name="Antunes A."/>
            <person name="Taborda M."/>
            <person name="Da Costa M.S."/>
            <person name="Amann R.I."/>
            <person name="Gloeckner F.O."/>
            <person name="Golyshina O.V."/>
            <person name="Golyshin P.N."/>
            <person name="Teeling H."/>
        </authorList>
    </citation>
    <scope>NUCLEOTIDE SEQUENCE [LARGE SCALE GENOMIC DNA]</scope>
    <source>
        <strain evidence="4">SARL4B</strain>
    </source>
</reference>
<dbReference type="InterPro" id="IPR055997">
    <property type="entry name" value="DUF7575"/>
</dbReference>
<evidence type="ECO:0000313" key="3">
    <source>
        <dbReference type="EMBL" id="CCQ33241.1"/>
    </source>
</evidence>
<dbReference type="PATRIC" id="fig|1033806.12.peg.1095"/>
<feature type="transmembrane region" description="Helical" evidence="1">
    <location>
        <begin position="35"/>
        <end position="54"/>
    </location>
</feature>
<dbReference type="Pfam" id="PF24460">
    <property type="entry name" value="DUF7575"/>
    <property type="match status" value="1"/>
</dbReference>
<dbReference type="EMBL" id="HF571520">
    <property type="protein sequence ID" value="CCQ33241.1"/>
    <property type="molecule type" value="Genomic_DNA"/>
</dbReference>
<gene>
    <name evidence="3" type="ORF">HTIA_1103</name>
</gene>
<dbReference type="Proteomes" id="UP000015381">
    <property type="component" value="Chromosome I"/>
</dbReference>
<accession>S6D859</accession>